<dbReference type="RefSeq" id="WP_096410034.1">
    <property type="nucleotide sequence ID" value="NZ_AP017372.2"/>
</dbReference>
<sequence length="128" mass="14486">MNKTRSKLYKAARILGDVQAVKRGRVGQRIARRSVGRAVGRGLGKSGCYIASCAYADAKHPDVEALRHFRDGFLIQKKWGRKFIAFYEKTAPGLVARHGHRQWLNKLIYVCLSNLVVPVLRLSSRHNE</sequence>
<keyword evidence="2" id="KW-1185">Reference proteome</keyword>
<dbReference type="Proteomes" id="UP000218890">
    <property type="component" value="Chromosome"/>
</dbReference>
<dbReference type="NCBIfam" id="NF041770">
    <property type="entry name" value="CFI_box_CTERM"/>
    <property type="match status" value="1"/>
</dbReference>
<name>A0A2Z6EZR0_HALHR</name>
<reference evidence="1" key="1">
    <citation type="submission" date="2016-02" db="EMBL/GenBank/DDBJ databases">
        <title>Halorhodospira halochloris DSM-1059 complete genome, version 2.</title>
        <authorList>
            <person name="Tsukatani Y."/>
        </authorList>
    </citation>
    <scope>NUCLEOTIDE SEQUENCE</scope>
    <source>
        <strain evidence="1">DSM 1059</strain>
    </source>
</reference>
<evidence type="ECO:0000313" key="2">
    <source>
        <dbReference type="Proteomes" id="UP000218890"/>
    </source>
</evidence>
<dbReference type="AlphaFoldDB" id="A0A2Z6EZR0"/>
<accession>A0A2Z6EZR0</accession>
<dbReference type="KEGG" id="hhk:HH1059_20130"/>
<proteinExistence type="predicted"/>
<protein>
    <submittedName>
        <fullName evidence="1">Uncharacterized protein</fullName>
    </submittedName>
</protein>
<dbReference type="OrthoDB" id="9813435at2"/>
<gene>
    <name evidence="1" type="ORF">HH1059_20130</name>
</gene>
<dbReference type="InterPro" id="IPR049886">
    <property type="entry name" value="CFI_box_CTERM_dom"/>
</dbReference>
<evidence type="ECO:0000313" key="1">
    <source>
        <dbReference type="EMBL" id="BBE11145.1"/>
    </source>
</evidence>
<dbReference type="EMBL" id="AP017372">
    <property type="protein sequence ID" value="BBE11145.1"/>
    <property type="molecule type" value="Genomic_DNA"/>
</dbReference>
<organism evidence="1 2">
    <name type="scientific">Halorhodospira halochloris</name>
    <name type="common">Ectothiorhodospira halochloris</name>
    <dbReference type="NCBI Taxonomy" id="1052"/>
    <lineage>
        <taxon>Bacteria</taxon>
        <taxon>Pseudomonadati</taxon>
        <taxon>Pseudomonadota</taxon>
        <taxon>Gammaproteobacteria</taxon>
        <taxon>Chromatiales</taxon>
        <taxon>Ectothiorhodospiraceae</taxon>
        <taxon>Halorhodospira</taxon>
    </lineage>
</organism>